<evidence type="ECO:0000259" key="7">
    <source>
        <dbReference type="PROSITE" id="PS50048"/>
    </source>
</evidence>
<feature type="domain" description="Zn(2)-C6 fungal-type" evidence="7">
    <location>
        <begin position="44"/>
        <end position="75"/>
    </location>
</feature>
<proteinExistence type="predicted"/>
<protein>
    <recommendedName>
        <fullName evidence="7">Zn(2)-C6 fungal-type domain-containing protein</fullName>
    </recommendedName>
</protein>
<evidence type="ECO:0000256" key="6">
    <source>
        <dbReference type="SAM" id="MobiDB-lite"/>
    </source>
</evidence>
<dbReference type="Proteomes" id="UP000465221">
    <property type="component" value="Unassembled WGS sequence"/>
</dbReference>
<dbReference type="InterPro" id="IPR036864">
    <property type="entry name" value="Zn2-C6_fun-type_DNA-bd_sf"/>
</dbReference>
<feature type="compositionally biased region" description="Pro residues" evidence="6">
    <location>
        <begin position="19"/>
        <end position="34"/>
    </location>
</feature>
<name>A0A8H3S662_9EURO</name>
<dbReference type="SUPFAM" id="SSF57701">
    <property type="entry name" value="Zn2/Cys6 DNA-binding domain"/>
    <property type="match status" value="1"/>
</dbReference>
<sequence length="764" mass="83259">MTVQKPSPTVAEPESSGKPNPPAPAGQSQPNPPPKKGKDKKIFSCHSCRRRKLKCDRFDPCGACRARGEGHLCTWEEGQRPECGPCARNHRETLEQLPKLILKLTEEVQELKTSNSALIENIRGKGKEFAESLDLTSLDYRPPSHGRSGSSSVGGIGQDSSLASDLRQWTPSRLMALLPENRLLCGLISHYVPIPSCVNSTKTSDAISGSASLTGFVDVHQLICDVEEVQRLPRGMDFACSPTSLERLDIKVSRILACASLAAVDLDPGKAQELGLASADIDALVRDLWKGSRMLITSSDLDSFPPTVKSGFEGRAPPVLDTNNDLLQQTAAATEISLQIVSIKILLLLAARSFAAPSEYLKLHLDVISSAVDASLDSPYDAGPLLIEREWRWQLWSFICLLDWTSPGIYHTSSYFIRPEMYRDPPSKIPSFPDNGTYPSTMEQEQWDRLSLTRHYLDYALALAHLSRRAEDCIIRPGPVSPAQAAELCTELDALDNKLSFYQILASTLPAGSESNSGGMQLDTNPIAGDLTTRKPSTDHRLSLARAPQIQNMHLSLELGLIRFKLFRHEAFHLMHAPSTSGALRMMCMDACVDACILVLTQCRSIGTQDEPGSQAPSQAQMSLDKSEEKRPCTGSLRRVLQPASSAALVGQVLLHAAQGMDVMGMVPGKGKQMQGDVVAGSRGNSATEFFTFVQGGGEFPTAGAPMLGPGPYVAAGGSWSGWLSREKLRVLQWHINEVLALLEALQQTSSLARYKLSLHRQCM</sequence>
<dbReference type="PROSITE" id="PS00463">
    <property type="entry name" value="ZN2_CY6_FUNGAL_1"/>
    <property type="match status" value="1"/>
</dbReference>
<dbReference type="AlphaFoldDB" id="A0A8H3S662"/>
<accession>A0A8H3S662</accession>
<dbReference type="PANTHER" id="PTHR31001:SF90">
    <property type="entry name" value="CENTROMERE DNA-BINDING PROTEIN COMPLEX CBF3 SUBUNIT B"/>
    <property type="match status" value="1"/>
</dbReference>
<keyword evidence="2" id="KW-0805">Transcription regulation</keyword>
<keyword evidence="5" id="KW-0539">Nucleus</keyword>
<dbReference type="CDD" id="cd12148">
    <property type="entry name" value="fungal_TF_MHR"/>
    <property type="match status" value="1"/>
</dbReference>
<evidence type="ECO:0000256" key="1">
    <source>
        <dbReference type="ARBA" id="ARBA00004123"/>
    </source>
</evidence>
<dbReference type="PANTHER" id="PTHR31001">
    <property type="entry name" value="UNCHARACTERIZED TRANSCRIPTIONAL REGULATORY PROTEIN"/>
    <property type="match status" value="1"/>
</dbReference>
<feature type="region of interest" description="Disordered" evidence="6">
    <location>
        <begin position="609"/>
        <end position="635"/>
    </location>
</feature>
<dbReference type="InterPro" id="IPR050613">
    <property type="entry name" value="Sec_Metabolite_Reg"/>
</dbReference>
<dbReference type="GO" id="GO:0000981">
    <property type="term" value="F:DNA-binding transcription factor activity, RNA polymerase II-specific"/>
    <property type="evidence" value="ECO:0007669"/>
    <property type="project" value="InterPro"/>
</dbReference>
<keyword evidence="3" id="KW-0238">DNA-binding</keyword>
<evidence type="ECO:0000256" key="2">
    <source>
        <dbReference type="ARBA" id="ARBA00023015"/>
    </source>
</evidence>
<dbReference type="CDD" id="cd00067">
    <property type="entry name" value="GAL4"/>
    <property type="match status" value="1"/>
</dbReference>
<dbReference type="SMART" id="SM00066">
    <property type="entry name" value="GAL4"/>
    <property type="match status" value="1"/>
</dbReference>
<feature type="compositionally biased region" description="Polar residues" evidence="6">
    <location>
        <begin position="513"/>
        <end position="524"/>
    </location>
</feature>
<comment type="caution">
    <text evidence="8">The sequence shown here is derived from an EMBL/GenBank/DDBJ whole genome shotgun (WGS) entry which is preliminary data.</text>
</comment>
<reference evidence="8 9" key="1">
    <citation type="submission" date="2020-01" db="EMBL/GenBank/DDBJ databases">
        <title>Draft genome sequence of Aspergillus udagawae IFM 46972.</title>
        <authorList>
            <person name="Takahashi H."/>
            <person name="Yaguchi T."/>
        </authorList>
    </citation>
    <scope>NUCLEOTIDE SEQUENCE [LARGE SCALE GENOMIC DNA]</scope>
    <source>
        <strain evidence="8 9">IFM 46972</strain>
    </source>
</reference>
<gene>
    <name evidence="8" type="ORF">IFM46972_09358</name>
</gene>
<dbReference type="PROSITE" id="PS50048">
    <property type="entry name" value="ZN2_CY6_FUNGAL_2"/>
    <property type="match status" value="1"/>
</dbReference>
<evidence type="ECO:0000256" key="3">
    <source>
        <dbReference type="ARBA" id="ARBA00023125"/>
    </source>
</evidence>
<evidence type="ECO:0000256" key="4">
    <source>
        <dbReference type="ARBA" id="ARBA00023163"/>
    </source>
</evidence>
<dbReference type="GO" id="GO:0008270">
    <property type="term" value="F:zinc ion binding"/>
    <property type="evidence" value="ECO:0007669"/>
    <property type="project" value="InterPro"/>
</dbReference>
<dbReference type="GO" id="GO:0005634">
    <property type="term" value="C:nucleus"/>
    <property type="evidence" value="ECO:0007669"/>
    <property type="project" value="UniProtKB-SubCell"/>
</dbReference>
<dbReference type="Gene3D" id="4.10.240.10">
    <property type="entry name" value="Zn(2)-C6 fungal-type DNA-binding domain"/>
    <property type="match status" value="1"/>
</dbReference>
<dbReference type="EMBL" id="BLKC01000091">
    <property type="protein sequence ID" value="GFF51708.1"/>
    <property type="molecule type" value="Genomic_DNA"/>
</dbReference>
<feature type="region of interest" description="Disordered" evidence="6">
    <location>
        <begin position="513"/>
        <end position="536"/>
    </location>
</feature>
<evidence type="ECO:0000313" key="8">
    <source>
        <dbReference type="EMBL" id="GFF51708.1"/>
    </source>
</evidence>
<keyword evidence="4" id="KW-0804">Transcription</keyword>
<feature type="compositionally biased region" description="Polar residues" evidence="6">
    <location>
        <begin position="609"/>
        <end position="624"/>
    </location>
</feature>
<comment type="subcellular location">
    <subcellularLocation>
        <location evidence="1">Nucleus</location>
    </subcellularLocation>
</comment>
<dbReference type="InterPro" id="IPR001138">
    <property type="entry name" value="Zn2Cys6_DnaBD"/>
</dbReference>
<evidence type="ECO:0000256" key="5">
    <source>
        <dbReference type="ARBA" id="ARBA00023242"/>
    </source>
</evidence>
<organism evidence="8 9">
    <name type="scientific">Aspergillus udagawae</name>
    <dbReference type="NCBI Taxonomy" id="91492"/>
    <lineage>
        <taxon>Eukaryota</taxon>
        <taxon>Fungi</taxon>
        <taxon>Dikarya</taxon>
        <taxon>Ascomycota</taxon>
        <taxon>Pezizomycotina</taxon>
        <taxon>Eurotiomycetes</taxon>
        <taxon>Eurotiomycetidae</taxon>
        <taxon>Eurotiales</taxon>
        <taxon>Aspergillaceae</taxon>
        <taxon>Aspergillus</taxon>
        <taxon>Aspergillus subgen. Fumigati</taxon>
    </lineage>
</organism>
<evidence type="ECO:0000313" key="9">
    <source>
        <dbReference type="Proteomes" id="UP000465221"/>
    </source>
</evidence>
<dbReference type="GO" id="GO:0003677">
    <property type="term" value="F:DNA binding"/>
    <property type="evidence" value="ECO:0007669"/>
    <property type="project" value="UniProtKB-KW"/>
</dbReference>
<feature type="region of interest" description="Disordered" evidence="6">
    <location>
        <begin position="1"/>
        <end position="40"/>
    </location>
</feature>